<accession>A0AAV7KX98</accession>
<keyword evidence="2" id="KW-1185">Reference proteome</keyword>
<dbReference type="Proteomes" id="UP001066276">
    <property type="component" value="Chromosome 12"/>
</dbReference>
<dbReference type="AlphaFoldDB" id="A0AAV7KX98"/>
<gene>
    <name evidence="1" type="ORF">NDU88_004047</name>
</gene>
<name>A0AAV7KX98_PLEWA</name>
<feature type="non-terminal residue" evidence="1">
    <location>
        <position position="1"/>
    </location>
</feature>
<protein>
    <submittedName>
        <fullName evidence="1">Uncharacterized protein</fullName>
    </submittedName>
</protein>
<evidence type="ECO:0000313" key="2">
    <source>
        <dbReference type="Proteomes" id="UP001066276"/>
    </source>
</evidence>
<dbReference type="EMBL" id="JANPWB010000016">
    <property type="protein sequence ID" value="KAJ1083892.1"/>
    <property type="molecule type" value="Genomic_DNA"/>
</dbReference>
<organism evidence="1 2">
    <name type="scientific">Pleurodeles waltl</name>
    <name type="common">Iberian ribbed newt</name>
    <dbReference type="NCBI Taxonomy" id="8319"/>
    <lineage>
        <taxon>Eukaryota</taxon>
        <taxon>Metazoa</taxon>
        <taxon>Chordata</taxon>
        <taxon>Craniata</taxon>
        <taxon>Vertebrata</taxon>
        <taxon>Euteleostomi</taxon>
        <taxon>Amphibia</taxon>
        <taxon>Batrachia</taxon>
        <taxon>Caudata</taxon>
        <taxon>Salamandroidea</taxon>
        <taxon>Salamandridae</taxon>
        <taxon>Pleurodelinae</taxon>
        <taxon>Pleurodeles</taxon>
    </lineage>
</organism>
<proteinExistence type="predicted"/>
<evidence type="ECO:0000313" key="1">
    <source>
        <dbReference type="EMBL" id="KAJ1083892.1"/>
    </source>
</evidence>
<reference evidence="1" key="1">
    <citation type="journal article" date="2022" name="bioRxiv">
        <title>Sequencing and chromosome-scale assembly of the giantPleurodeles waltlgenome.</title>
        <authorList>
            <person name="Brown T."/>
            <person name="Elewa A."/>
            <person name="Iarovenko S."/>
            <person name="Subramanian E."/>
            <person name="Araus A.J."/>
            <person name="Petzold A."/>
            <person name="Susuki M."/>
            <person name="Suzuki K.-i.T."/>
            <person name="Hayashi T."/>
            <person name="Toyoda A."/>
            <person name="Oliveira C."/>
            <person name="Osipova E."/>
            <person name="Leigh N.D."/>
            <person name="Simon A."/>
            <person name="Yun M.H."/>
        </authorList>
    </citation>
    <scope>NUCLEOTIDE SEQUENCE</scope>
    <source>
        <strain evidence="1">20211129_DDA</strain>
        <tissue evidence="1">Liver</tissue>
    </source>
</reference>
<comment type="caution">
    <text evidence="1">The sequence shown here is derived from an EMBL/GenBank/DDBJ whole genome shotgun (WGS) entry which is preliminary data.</text>
</comment>
<feature type="non-terminal residue" evidence="1">
    <location>
        <position position="58"/>
    </location>
</feature>
<sequence>GPRLWCRQRCRVRQWHRFQSRSRIAVLGFFLLRQKSLPRAKELDFAPLGRSGLSAREP</sequence>